<dbReference type="Gene3D" id="3.30.565.10">
    <property type="entry name" value="Histidine kinase-like ATPase, C-terminal domain"/>
    <property type="match status" value="1"/>
</dbReference>
<dbReference type="InterPro" id="IPR001789">
    <property type="entry name" value="Sig_transdc_resp-reg_receiver"/>
</dbReference>
<dbReference type="EMBL" id="CAJZBQ010000034">
    <property type="protein sequence ID" value="CAG9323514.1"/>
    <property type="molecule type" value="Genomic_DNA"/>
</dbReference>
<dbReference type="Proteomes" id="UP001162131">
    <property type="component" value="Unassembled WGS sequence"/>
</dbReference>
<dbReference type="InterPro" id="IPR005467">
    <property type="entry name" value="His_kinase_dom"/>
</dbReference>
<evidence type="ECO:0000256" key="2">
    <source>
        <dbReference type="PROSITE-ProRule" id="PRU00169"/>
    </source>
</evidence>
<evidence type="ECO:0000313" key="6">
    <source>
        <dbReference type="Proteomes" id="UP001162131"/>
    </source>
</evidence>
<evidence type="ECO:0000259" key="3">
    <source>
        <dbReference type="PROSITE" id="PS50109"/>
    </source>
</evidence>
<dbReference type="Pfam" id="PF02518">
    <property type="entry name" value="HATPase_c"/>
    <property type="match status" value="1"/>
</dbReference>
<dbReference type="InterPro" id="IPR036097">
    <property type="entry name" value="HisK_dim/P_sf"/>
</dbReference>
<dbReference type="InterPro" id="IPR003661">
    <property type="entry name" value="HisK_dim/P_dom"/>
</dbReference>
<keyword evidence="1 2" id="KW-0597">Phosphoprotein</keyword>
<feature type="modified residue" description="4-aspartylphosphate" evidence="2">
    <location>
        <position position="634"/>
    </location>
</feature>
<evidence type="ECO:0000259" key="4">
    <source>
        <dbReference type="PROSITE" id="PS50110"/>
    </source>
</evidence>
<dbReference type="InterPro" id="IPR036890">
    <property type="entry name" value="HATPase_C_sf"/>
</dbReference>
<dbReference type="SMART" id="SM00388">
    <property type="entry name" value="HisKA"/>
    <property type="match status" value="1"/>
</dbReference>
<dbReference type="Pfam" id="PF00072">
    <property type="entry name" value="Response_reg"/>
    <property type="match status" value="1"/>
</dbReference>
<sequence length="705" mass="80501">MKSNGELWWEEEVESVYKFFLKLSILSCTTPSINLIKEFLIPSEYTWKFFAPILTINIICLLVVYSATKKTPLHKIIVIIICHEFHNLQLLQLSKTQLNSKIFEVLAFITRAEIEFTIIKDKWIFNFLILIHICEWHVQLDTSDPFSLLTDVMILVILCNVSRIHIMKISFERFVYRKELENTTNRLNTIAQALFEGIIILSENAGVVFYNEEALELLRTTAENLKSDLNSIKYIDGKKIARFSDSTNLIDDIVYLLNNPRHEETLLGISFIGSTNIEWKAKNIIWESKPSLFISIRNANQIIELEKNISKENLKNLILRSASHELKTPLNSIIYFTSELLEDKTLIKDEILKKKLKTVLVSGKLMLSLVNDLLDYSKILTGGLNIQKKLCNIEEIIINTCDLIQLQAEKKKLSVIYRFDSLLPRKVYTDPLRFGQILLNLATNAIRHTLKGKIEISCNLTPKNMLKCYVEDTGIGINDQKLKRMTQELNSFAIPTVDSTGKGLGIHISNLLCKQLGGKVLKGKSTLGKGSIFSFKIDINNPNSFQPIDQVISVEECNENAMPESSLSINCLEQYSLNQSVLIVDDMEFNLEILGSIFKNYGVAFCEAINGKIAIEKVIEHDKKQRPFKVIMMDSSMPEMDGWEASKNINKLYREGNIRFLPVIIGHSAYNSDEDVKLCFESGMAEFLPKPCSPEEIIQTVIKYL</sequence>
<dbReference type="SUPFAM" id="SSF52172">
    <property type="entry name" value="CheY-like"/>
    <property type="match status" value="1"/>
</dbReference>
<dbReference type="GO" id="GO:0000155">
    <property type="term" value="F:phosphorelay sensor kinase activity"/>
    <property type="evidence" value="ECO:0007669"/>
    <property type="project" value="InterPro"/>
</dbReference>
<dbReference type="PANTHER" id="PTHR43719">
    <property type="entry name" value="TWO-COMPONENT HISTIDINE KINASE"/>
    <property type="match status" value="1"/>
</dbReference>
<dbReference type="InterPro" id="IPR011006">
    <property type="entry name" value="CheY-like_superfamily"/>
</dbReference>
<dbReference type="InterPro" id="IPR004358">
    <property type="entry name" value="Sig_transdc_His_kin-like_C"/>
</dbReference>
<dbReference type="AlphaFoldDB" id="A0AAU9J5L7"/>
<dbReference type="PROSITE" id="PS50109">
    <property type="entry name" value="HIS_KIN"/>
    <property type="match status" value="1"/>
</dbReference>
<keyword evidence="6" id="KW-1185">Reference proteome</keyword>
<dbReference type="SMART" id="SM00387">
    <property type="entry name" value="HATPase_c"/>
    <property type="match status" value="1"/>
</dbReference>
<dbReference type="SMART" id="SM00448">
    <property type="entry name" value="REC"/>
    <property type="match status" value="1"/>
</dbReference>
<comment type="caution">
    <text evidence="5">The sequence shown here is derived from an EMBL/GenBank/DDBJ whole genome shotgun (WGS) entry which is preliminary data.</text>
</comment>
<name>A0AAU9J5L7_9CILI</name>
<evidence type="ECO:0000313" key="5">
    <source>
        <dbReference type="EMBL" id="CAG9323514.1"/>
    </source>
</evidence>
<protein>
    <recommendedName>
        <fullName evidence="7">Histidine kinase</fullName>
    </recommendedName>
</protein>
<dbReference type="SUPFAM" id="SSF55874">
    <property type="entry name" value="ATPase domain of HSP90 chaperone/DNA topoisomerase II/histidine kinase"/>
    <property type="match status" value="1"/>
</dbReference>
<gene>
    <name evidence="5" type="ORF">BSTOLATCC_MIC34163</name>
</gene>
<evidence type="ECO:0008006" key="7">
    <source>
        <dbReference type="Google" id="ProtNLM"/>
    </source>
</evidence>
<dbReference type="PROSITE" id="PS50110">
    <property type="entry name" value="RESPONSE_REGULATORY"/>
    <property type="match status" value="1"/>
</dbReference>
<dbReference type="PANTHER" id="PTHR43719:SF28">
    <property type="entry name" value="PEROXIDE STRESS-ACTIVATED HISTIDINE KINASE MAK1-RELATED"/>
    <property type="match status" value="1"/>
</dbReference>
<dbReference type="Gene3D" id="1.10.287.130">
    <property type="match status" value="1"/>
</dbReference>
<accession>A0AAU9J5L7</accession>
<dbReference type="InterPro" id="IPR050956">
    <property type="entry name" value="2C_system_His_kinase"/>
</dbReference>
<feature type="domain" description="Histidine kinase" evidence="3">
    <location>
        <begin position="321"/>
        <end position="541"/>
    </location>
</feature>
<dbReference type="CDD" id="cd17546">
    <property type="entry name" value="REC_hyHK_CKI1_RcsC-like"/>
    <property type="match status" value="1"/>
</dbReference>
<proteinExistence type="predicted"/>
<dbReference type="CDD" id="cd00082">
    <property type="entry name" value="HisKA"/>
    <property type="match status" value="1"/>
</dbReference>
<feature type="domain" description="Response regulatory" evidence="4">
    <location>
        <begin position="580"/>
        <end position="705"/>
    </location>
</feature>
<dbReference type="InterPro" id="IPR003594">
    <property type="entry name" value="HATPase_dom"/>
</dbReference>
<dbReference type="PRINTS" id="PR00344">
    <property type="entry name" value="BCTRLSENSOR"/>
</dbReference>
<evidence type="ECO:0000256" key="1">
    <source>
        <dbReference type="ARBA" id="ARBA00022553"/>
    </source>
</evidence>
<organism evidence="5 6">
    <name type="scientific">Blepharisma stoltei</name>
    <dbReference type="NCBI Taxonomy" id="1481888"/>
    <lineage>
        <taxon>Eukaryota</taxon>
        <taxon>Sar</taxon>
        <taxon>Alveolata</taxon>
        <taxon>Ciliophora</taxon>
        <taxon>Postciliodesmatophora</taxon>
        <taxon>Heterotrichea</taxon>
        <taxon>Heterotrichida</taxon>
        <taxon>Blepharismidae</taxon>
        <taxon>Blepharisma</taxon>
    </lineage>
</organism>
<dbReference type="SUPFAM" id="SSF47384">
    <property type="entry name" value="Homodimeric domain of signal transducing histidine kinase"/>
    <property type="match status" value="1"/>
</dbReference>
<dbReference type="Pfam" id="PF00512">
    <property type="entry name" value="HisKA"/>
    <property type="match status" value="1"/>
</dbReference>
<dbReference type="Gene3D" id="3.40.50.2300">
    <property type="match status" value="1"/>
</dbReference>
<reference evidence="5" key="1">
    <citation type="submission" date="2021-09" db="EMBL/GenBank/DDBJ databases">
        <authorList>
            <consortium name="AG Swart"/>
            <person name="Singh M."/>
            <person name="Singh A."/>
            <person name="Seah K."/>
            <person name="Emmerich C."/>
        </authorList>
    </citation>
    <scope>NUCLEOTIDE SEQUENCE</scope>
    <source>
        <strain evidence="5">ATCC30299</strain>
    </source>
</reference>